<dbReference type="GO" id="GO:0031966">
    <property type="term" value="C:mitochondrial membrane"/>
    <property type="evidence" value="ECO:0007669"/>
    <property type="project" value="UniProtKB-SubCell"/>
</dbReference>
<keyword evidence="9" id="KW-0520">NAD</keyword>
<keyword evidence="9" id="KW-0830">Ubiquinone</keyword>
<feature type="transmembrane region" description="Helical" evidence="9">
    <location>
        <begin position="6"/>
        <end position="24"/>
    </location>
</feature>
<dbReference type="GO" id="GO:0030964">
    <property type="term" value="C:NADH dehydrogenase complex"/>
    <property type="evidence" value="ECO:0007669"/>
    <property type="project" value="TreeGrafter"/>
</dbReference>
<gene>
    <name evidence="10" type="primary">nad3</name>
</gene>
<reference evidence="10" key="2">
    <citation type="journal article" date="2007" name="Gene">
        <title>Three divergent mitochondrial genomes from California populations of the copepod Tigriopus californicus.</title>
        <authorList>
            <person name="Burton R.S."/>
            <person name="Byrne R.J."/>
            <person name="Rawson P.D."/>
        </authorList>
    </citation>
    <scope>NUCLEOTIDE SEQUENCE</scope>
    <source>
        <strain evidence="10">AB81</strain>
    </source>
</reference>
<keyword evidence="9" id="KW-0249">Electron transport</keyword>
<name>A2T591_TIGCA</name>
<evidence type="ECO:0000256" key="5">
    <source>
        <dbReference type="ARBA" id="ARBA00022692"/>
    </source>
</evidence>
<comment type="subcellular location">
    <subcellularLocation>
        <location evidence="1">Membrane</location>
    </subcellularLocation>
    <subcellularLocation>
        <location evidence="9">Mitochondrion membrane</location>
        <topology evidence="9">Multi-pass membrane protein</topology>
    </subcellularLocation>
</comment>
<comment type="function">
    <text evidence="9">Core subunit of the mitochondrial membrane respiratory chain NADH dehydrogenase (Complex I) which catalyzes electron transfer from NADH through the respiratory chain, using ubiquinone as an electron acceptor. Essential for the catalytic activity of complex I.</text>
</comment>
<dbReference type="Gene3D" id="1.20.58.1610">
    <property type="entry name" value="NADH:ubiquinone/plastoquinone oxidoreductase, chain 3"/>
    <property type="match status" value="1"/>
</dbReference>
<feature type="transmembrane region" description="Helical" evidence="9">
    <location>
        <begin position="52"/>
        <end position="74"/>
    </location>
</feature>
<dbReference type="GO" id="GO:0008137">
    <property type="term" value="F:NADH dehydrogenase (ubiquinone) activity"/>
    <property type="evidence" value="ECO:0007669"/>
    <property type="project" value="UniProtKB-UniRule"/>
</dbReference>
<keyword evidence="9 10" id="KW-0496">Mitochondrion</keyword>
<evidence type="ECO:0000256" key="3">
    <source>
        <dbReference type="ARBA" id="ARBA00021007"/>
    </source>
</evidence>
<dbReference type="AlphaFoldDB" id="A2T591"/>
<evidence type="ECO:0000256" key="7">
    <source>
        <dbReference type="ARBA" id="ARBA00023136"/>
    </source>
</evidence>
<evidence type="ECO:0000256" key="4">
    <source>
        <dbReference type="ARBA" id="ARBA00022448"/>
    </source>
</evidence>
<evidence type="ECO:0000256" key="6">
    <source>
        <dbReference type="ARBA" id="ARBA00022989"/>
    </source>
</evidence>
<evidence type="ECO:0000256" key="2">
    <source>
        <dbReference type="ARBA" id="ARBA00008472"/>
    </source>
</evidence>
<accession>A2T591</accession>
<evidence type="ECO:0000256" key="8">
    <source>
        <dbReference type="ARBA" id="ARBA00049551"/>
    </source>
</evidence>
<evidence type="ECO:0000256" key="9">
    <source>
        <dbReference type="RuleBase" id="RU003640"/>
    </source>
</evidence>
<keyword evidence="5 9" id="KW-0812">Transmembrane</keyword>
<dbReference type="InterPro" id="IPR000440">
    <property type="entry name" value="NADH_UbQ/plastoQ_OxRdtase_su3"/>
</dbReference>
<dbReference type="PANTHER" id="PTHR11058">
    <property type="entry name" value="NADH-UBIQUINONE OXIDOREDUCTASE CHAIN 3"/>
    <property type="match status" value="1"/>
</dbReference>
<organism evidence="10">
    <name type="scientific">Tigriopus californicus</name>
    <name type="common">Marine copepod</name>
    <dbReference type="NCBI Taxonomy" id="6832"/>
    <lineage>
        <taxon>Eukaryota</taxon>
        <taxon>Metazoa</taxon>
        <taxon>Ecdysozoa</taxon>
        <taxon>Arthropoda</taxon>
        <taxon>Crustacea</taxon>
        <taxon>Multicrustacea</taxon>
        <taxon>Hexanauplia</taxon>
        <taxon>Copepoda</taxon>
        <taxon>Harpacticoida</taxon>
        <taxon>Harpacticidae</taxon>
        <taxon>Tigriopus</taxon>
    </lineage>
</organism>
<dbReference type="PANTHER" id="PTHR11058:SF9">
    <property type="entry name" value="NADH-UBIQUINONE OXIDOREDUCTASE CHAIN 3"/>
    <property type="match status" value="1"/>
</dbReference>
<comment type="similarity">
    <text evidence="2 9">Belongs to the complex I subunit 3 family.</text>
</comment>
<comment type="catalytic activity">
    <reaction evidence="8 9">
        <text>a ubiquinone + NADH + 5 H(+)(in) = a ubiquinol + NAD(+) + 4 H(+)(out)</text>
        <dbReference type="Rhea" id="RHEA:29091"/>
        <dbReference type="Rhea" id="RHEA-COMP:9565"/>
        <dbReference type="Rhea" id="RHEA-COMP:9566"/>
        <dbReference type="ChEBI" id="CHEBI:15378"/>
        <dbReference type="ChEBI" id="CHEBI:16389"/>
        <dbReference type="ChEBI" id="CHEBI:17976"/>
        <dbReference type="ChEBI" id="CHEBI:57540"/>
        <dbReference type="ChEBI" id="CHEBI:57945"/>
        <dbReference type="EC" id="7.1.1.2"/>
    </reaction>
</comment>
<evidence type="ECO:0000256" key="1">
    <source>
        <dbReference type="ARBA" id="ARBA00004370"/>
    </source>
</evidence>
<dbReference type="EC" id="7.1.1.2" evidence="9"/>
<keyword evidence="7 9" id="KW-0472">Membrane</keyword>
<keyword evidence="9" id="KW-1278">Translocase</keyword>
<keyword evidence="4 9" id="KW-0813">Transport</keyword>
<keyword evidence="6 9" id="KW-1133">Transmembrane helix</keyword>
<geneLocation type="mitochondrion" evidence="10"/>
<sequence>MLMCWGGVVTSLVGVLMIVGYLVSKKSSSVSVEKLSPFECGFSPNSSARVSFSLHFFLVALIFIVFDVELLLLYPYVVNFSDNLSNKISGSNPFSSSDSFFEGWLFLGVVLWNIELKVVS</sequence>
<dbReference type="EMBL" id="DQ917373">
    <property type="protein sequence ID" value="ABK79917.1"/>
    <property type="molecule type" value="Genomic_DNA"/>
</dbReference>
<dbReference type="InterPro" id="IPR038430">
    <property type="entry name" value="NDAH_ubi_oxred_su3_sf"/>
</dbReference>
<reference evidence="10" key="1">
    <citation type="submission" date="2006-08" db="EMBL/GenBank/DDBJ databases">
        <authorList>
            <person name="Burton R."/>
            <person name="Byrne R."/>
            <person name="Rawson P."/>
        </authorList>
    </citation>
    <scope>NUCLEOTIDE SEQUENCE</scope>
    <source>
        <strain evidence="10">AB81</strain>
    </source>
</reference>
<proteinExistence type="inferred from homology"/>
<dbReference type="Pfam" id="PF00507">
    <property type="entry name" value="Oxidored_q4"/>
    <property type="match status" value="1"/>
</dbReference>
<protein>
    <recommendedName>
        <fullName evidence="3 9">NADH-ubiquinone oxidoreductase chain 3</fullName>
        <ecNumber evidence="9">7.1.1.2</ecNumber>
    </recommendedName>
</protein>
<keyword evidence="9" id="KW-0679">Respiratory chain</keyword>
<evidence type="ECO:0000313" key="10">
    <source>
        <dbReference type="EMBL" id="ABK79917.1"/>
    </source>
</evidence>